<gene>
    <name evidence="1" type="ORF">ACFU0X_20460</name>
</gene>
<evidence type="ECO:0000313" key="1">
    <source>
        <dbReference type="EMBL" id="MFE7965374.1"/>
    </source>
</evidence>
<accession>A0ABW6JK75</accession>
<protein>
    <submittedName>
        <fullName evidence="1">Uncharacterized protein</fullName>
    </submittedName>
</protein>
<dbReference type="EMBL" id="JBHVBU010000058">
    <property type="protein sequence ID" value="MFE7965374.1"/>
    <property type="molecule type" value="Genomic_DNA"/>
</dbReference>
<name>A0ABW6JK75_STRCE</name>
<organism evidence="1 2">
    <name type="scientific">Streptomyces cellulosae</name>
    <dbReference type="NCBI Taxonomy" id="1968"/>
    <lineage>
        <taxon>Bacteria</taxon>
        <taxon>Bacillati</taxon>
        <taxon>Actinomycetota</taxon>
        <taxon>Actinomycetes</taxon>
        <taxon>Kitasatosporales</taxon>
        <taxon>Streptomycetaceae</taxon>
        <taxon>Streptomyces</taxon>
    </lineage>
</organism>
<comment type="caution">
    <text evidence="1">The sequence shown here is derived from an EMBL/GenBank/DDBJ whole genome shotgun (WGS) entry which is preliminary data.</text>
</comment>
<reference evidence="1 2" key="1">
    <citation type="submission" date="2024-09" db="EMBL/GenBank/DDBJ databases">
        <title>The Natural Products Discovery Center: Release of the First 8490 Sequenced Strains for Exploring Actinobacteria Biosynthetic Diversity.</title>
        <authorList>
            <person name="Kalkreuter E."/>
            <person name="Kautsar S.A."/>
            <person name="Yang D."/>
            <person name="Bader C.D."/>
            <person name="Teijaro C.N."/>
            <person name="Fluegel L."/>
            <person name="Davis C.M."/>
            <person name="Simpson J.R."/>
            <person name="Lauterbach L."/>
            <person name="Steele A.D."/>
            <person name="Gui C."/>
            <person name="Meng S."/>
            <person name="Li G."/>
            <person name="Viehrig K."/>
            <person name="Ye F."/>
            <person name="Su P."/>
            <person name="Kiefer A.F."/>
            <person name="Nichols A."/>
            <person name="Cepeda A.J."/>
            <person name="Yan W."/>
            <person name="Fan B."/>
            <person name="Jiang Y."/>
            <person name="Adhikari A."/>
            <person name="Zheng C.-J."/>
            <person name="Schuster L."/>
            <person name="Cowan T.M."/>
            <person name="Smanski M.J."/>
            <person name="Chevrette M.G."/>
            <person name="De Carvalho L.P.S."/>
            <person name="Shen B."/>
        </authorList>
    </citation>
    <scope>NUCLEOTIDE SEQUENCE [LARGE SCALE GENOMIC DNA]</scope>
    <source>
        <strain evidence="1 2">NPDC057399</strain>
    </source>
</reference>
<evidence type="ECO:0000313" key="2">
    <source>
        <dbReference type="Proteomes" id="UP001600650"/>
    </source>
</evidence>
<sequence length="170" mass="18171">MSKRAYEIYTVNGEVVDSRSDGKTADALAQRLADETGVAHVVYTPTGRVRLEVFPAVEVEAGEVAGIGQATPYSVVYARMTDGTEAEQAEARAEWERRLEVYKEASRAKDPSERIVGPKMAVALELGAIDDGRTRAALIRRGLAQAGEGEMLIVSEAGHKALKAALVAVA</sequence>
<dbReference type="RefSeq" id="WP_381727233.1">
    <property type="nucleotide sequence ID" value="NZ_JBHVBU010000058.1"/>
</dbReference>
<proteinExistence type="predicted"/>
<keyword evidence="2" id="KW-1185">Reference proteome</keyword>
<dbReference type="Proteomes" id="UP001600650">
    <property type="component" value="Unassembled WGS sequence"/>
</dbReference>